<accession>A0A851AW90</accession>
<comment type="caution">
    <text evidence="3">The sequence shown here is derived from an EMBL/GenBank/DDBJ whole genome shotgun (WGS) entry which is preliminary data.</text>
</comment>
<feature type="non-terminal residue" evidence="3">
    <location>
        <position position="1"/>
    </location>
</feature>
<protein>
    <submittedName>
        <fullName evidence="3">MYH10 protein</fullName>
    </submittedName>
</protein>
<feature type="region of interest" description="Disordered" evidence="2">
    <location>
        <begin position="1"/>
        <end position="21"/>
    </location>
</feature>
<reference evidence="3" key="1">
    <citation type="submission" date="2019-10" db="EMBL/GenBank/DDBJ databases">
        <title>Bird 10,000 Genomes (B10K) Project - Family phase.</title>
        <authorList>
            <person name="Zhang G."/>
        </authorList>
    </citation>
    <scope>NUCLEOTIDE SEQUENCE</scope>
    <source>
        <strain evidence="3">B10K-DU-012-30</strain>
        <tissue evidence="3">Muscle</tissue>
    </source>
</reference>
<name>A0A851AW90_PICGY</name>
<keyword evidence="1" id="KW-0175">Coiled coil</keyword>
<keyword evidence="4" id="KW-1185">Reference proteome</keyword>
<dbReference type="EMBL" id="WEKY01009838">
    <property type="protein sequence ID" value="NWI37341.1"/>
    <property type="molecule type" value="Genomic_DNA"/>
</dbReference>
<evidence type="ECO:0000256" key="1">
    <source>
        <dbReference type="SAM" id="Coils"/>
    </source>
</evidence>
<dbReference type="AlphaFoldDB" id="A0A851AW90"/>
<dbReference type="OrthoDB" id="9398395at2759"/>
<sequence length="233" mass="26067">PLDFGSPQISLPPQAQHHRDLEEELRDLSNQVAMLGRSLVAERGRSLMEGGALRALEIAVGGAQARMGGACRALDRANERLRLQQEAGQQLRAELEAARTAKAGAQLRAQEAESQCQARGAELERLRQAVQAAQHSRRQAEQERDQVAAKVDHAPWPSPHARDPRGLQAALEELREHNRGLREHLSQRLDQVEELRRALVAAGTQAHQAQVARARLAREQQWLQERLRDPWDP</sequence>
<feature type="non-terminal residue" evidence="3">
    <location>
        <position position="233"/>
    </location>
</feature>
<evidence type="ECO:0000313" key="3">
    <source>
        <dbReference type="EMBL" id="NWI37341.1"/>
    </source>
</evidence>
<organism evidence="3 4">
    <name type="scientific">Picathartes gymnocephalus</name>
    <name type="common">White-necked rockfowl</name>
    <dbReference type="NCBI Taxonomy" id="175131"/>
    <lineage>
        <taxon>Eukaryota</taxon>
        <taxon>Metazoa</taxon>
        <taxon>Chordata</taxon>
        <taxon>Craniata</taxon>
        <taxon>Vertebrata</taxon>
        <taxon>Euteleostomi</taxon>
        <taxon>Archelosauria</taxon>
        <taxon>Archosauria</taxon>
        <taxon>Dinosauria</taxon>
        <taxon>Saurischia</taxon>
        <taxon>Theropoda</taxon>
        <taxon>Coelurosauria</taxon>
        <taxon>Aves</taxon>
        <taxon>Neognathae</taxon>
        <taxon>Neoaves</taxon>
        <taxon>Telluraves</taxon>
        <taxon>Australaves</taxon>
        <taxon>Passeriformes</taxon>
        <taxon>Picathartidae</taxon>
        <taxon>Picathartes</taxon>
    </lineage>
</organism>
<evidence type="ECO:0000313" key="4">
    <source>
        <dbReference type="Proteomes" id="UP000631391"/>
    </source>
</evidence>
<gene>
    <name evidence="3" type="primary">Myh10_1</name>
    <name evidence="3" type="ORF">PICGYM_R14946</name>
</gene>
<proteinExistence type="predicted"/>
<feature type="coiled-coil region" evidence="1">
    <location>
        <begin position="74"/>
        <end position="202"/>
    </location>
</feature>
<dbReference type="Proteomes" id="UP000631391">
    <property type="component" value="Unassembled WGS sequence"/>
</dbReference>
<evidence type="ECO:0000256" key="2">
    <source>
        <dbReference type="SAM" id="MobiDB-lite"/>
    </source>
</evidence>